<comment type="similarity">
    <text evidence="3 8">Belongs to the FliF family.</text>
</comment>
<name>A0ABS6N5J3_9RHOB</name>
<dbReference type="InterPro" id="IPR000067">
    <property type="entry name" value="FlgMring_FliF"/>
</dbReference>
<organism evidence="13 14">
    <name type="scientific">Thalassococcus arenae</name>
    <dbReference type="NCBI Taxonomy" id="2851652"/>
    <lineage>
        <taxon>Bacteria</taxon>
        <taxon>Pseudomonadati</taxon>
        <taxon>Pseudomonadota</taxon>
        <taxon>Alphaproteobacteria</taxon>
        <taxon>Rhodobacterales</taxon>
        <taxon>Roseobacteraceae</taxon>
        <taxon>Thalassococcus</taxon>
    </lineage>
</organism>
<protein>
    <recommendedName>
        <fullName evidence="8">Flagellar M-ring protein</fullName>
    </recommendedName>
</protein>
<comment type="caution">
    <text evidence="13">The sequence shown here is derived from an EMBL/GenBank/DDBJ whole genome shotgun (WGS) entry which is preliminary data.</text>
</comment>
<accession>A0ABS6N5J3</accession>
<dbReference type="InterPro" id="IPR013556">
    <property type="entry name" value="Flag_M-ring_C"/>
</dbReference>
<evidence type="ECO:0000256" key="2">
    <source>
        <dbReference type="ARBA" id="ARBA00004651"/>
    </source>
</evidence>
<dbReference type="EMBL" id="JAHRWL010000001">
    <property type="protein sequence ID" value="MBV2359279.1"/>
    <property type="molecule type" value="Genomic_DNA"/>
</dbReference>
<keyword evidence="4" id="KW-1003">Cell membrane</keyword>
<dbReference type="PANTHER" id="PTHR30046:SF0">
    <property type="entry name" value="FLAGELLAR M-RING PROTEIN"/>
    <property type="match status" value="1"/>
</dbReference>
<sequence length="539" mass="56125">MQQVLSVWGALSPGRRVVVGLATVAMMLAVLALARIAAQPNMALLYSGLENGAAGDVVQALESRGVAFDIRGGAIFVPVAQRDGLRMTLAAEGLPANSTQGYELLDTLSGFGTTSQMFDAAYWRAKEGELARTIVSAPHIASARVHIANGSANPFQRDVTASASVSVTTTGGVLDPSQARALKFLVASAVPGLDPDGVAVIDGKGGLIASEEEIGGPMTGEDRAAQLRDRVQRLIEARVGLGNAVVEVSVDTVTESESIRERRFDPAGRVVVSTDTEERSNSAQDSGGGAVTVASNLPDGDAAGGENSSSQNSETRERVNYEVSETMREVTRLPGAVKRLTVAVLVNGSYETAADGSAQFVPLPETELTALRDLVASAVGFEEARGDVITLHSLPFERPEGLGTEAASAGILAAPLDIMQVIQVGALALVALLLGLFVVRPVLSPRGGAALPAPGMALPGPRDAPGPALTGEIDPEETAADLPMLASNGDFPGMGMMDFDATSTEDPVDRLRGLIEERKSETVEILRSWLEDDPEEVQS</sequence>
<feature type="transmembrane region" description="Helical" evidence="10">
    <location>
        <begin position="418"/>
        <end position="439"/>
    </location>
</feature>
<keyword evidence="13" id="KW-0966">Cell projection</keyword>
<evidence type="ECO:0000256" key="8">
    <source>
        <dbReference type="PIRNR" id="PIRNR004862"/>
    </source>
</evidence>
<comment type="function">
    <text evidence="8">The M ring may be actively involved in energy transduction.</text>
</comment>
<evidence type="ECO:0000256" key="4">
    <source>
        <dbReference type="ARBA" id="ARBA00022475"/>
    </source>
</evidence>
<keyword evidence="14" id="KW-1185">Reference proteome</keyword>
<gene>
    <name evidence="13" type="primary">fliF</name>
    <name evidence="13" type="ORF">KUH32_05815</name>
</gene>
<keyword evidence="7 8" id="KW-0975">Bacterial flagellum</keyword>
<keyword evidence="6 10" id="KW-1133">Transmembrane helix</keyword>
<evidence type="ECO:0000313" key="14">
    <source>
        <dbReference type="Proteomes" id="UP001166293"/>
    </source>
</evidence>
<evidence type="ECO:0000256" key="7">
    <source>
        <dbReference type="ARBA" id="ARBA00023143"/>
    </source>
</evidence>
<reference evidence="13" key="1">
    <citation type="submission" date="2021-06" db="EMBL/GenBank/DDBJ databases">
        <title>Thalassococcus sp. CAU 1522 isolated from sea sand, Republic of Korea.</title>
        <authorList>
            <person name="Kim W."/>
        </authorList>
    </citation>
    <scope>NUCLEOTIDE SEQUENCE</scope>
    <source>
        <strain evidence="13">CAU 1522</strain>
    </source>
</reference>
<evidence type="ECO:0000259" key="12">
    <source>
        <dbReference type="Pfam" id="PF08345"/>
    </source>
</evidence>
<dbReference type="InterPro" id="IPR006182">
    <property type="entry name" value="FliF_N_dom"/>
</dbReference>
<keyword evidence="10" id="KW-0472">Membrane</keyword>
<evidence type="ECO:0000256" key="6">
    <source>
        <dbReference type="ARBA" id="ARBA00022989"/>
    </source>
</evidence>
<feature type="region of interest" description="Disordered" evidence="9">
    <location>
        <begin position="270"/>
        <end position="323"/>
    </location>
</feature>
<feature type="domain" description="Flagellar M-ring N-terminal" evidence="11">
    <location>
        <begin position="38"/>
        <end position="208"/>
    </location>
</feature>
<dbReference type="Pfam" id="PF01514">
    <property type="entry name" value="YscJ_FliF"/>
    <property type="match status" value="1"/>
</dbReference>
<evidence type="ECO:0000256" key="10">
    <source>
        <dbReference type="SAM" id="Phobius"/>
    </source>
</evidence>
<dbReference type="PIRSF" id="PIRSF004862">
    <property type="entry name" value="FliF"/>
    <property type="match status" value="1"/>
</dbReference>
<keyword evidence="13" id="KW-0969">Cilium</keyword>
<evidence type="ECO:0000256" key="5">
    <source>
        <dbReference type="ARBA" id="ARBA00022692"/>
    </source>
</evidence>
<dbReference type="InterPro" id="IPR043427">
    <property type="entry name" value="YscJ/FliF"/>
</dbReference>
<dbReference type="RefSeq" id="WP_217777100.1">
    <property type="nucleotide sequence ID" value="NZ_JAHRWL010000001.1"/>
</dbReference>
<feature type="compositionally biased region" description="Basic and acidic residues" evidence="9">
    <location>
        <begin position="314"/>
        <end position="323"/>
    </location>
</feature>
<dbReference type="PANTHER" id="PTHR30046">
    <property type="entry name" value="FLAGELLAR M-RING PROTEIN"/>
    <property type="match status" value="1"/>
</dbReference>
<dbReference type="Pfam" id="PF08345">
    <property type="entry name" value="YscJ_FliF_C"/>
    <property type="match status" value="1"/>
</dbReference>
<feature type="domain" description="Flagellar M-ring C-terminal" evidence="12">
    <location>
        <begin position="237"/>
        <end position="396"/>
    </location>
</feature>
<proteinExistence type="inferred from homology"/>
<evidence type="ECO:0000313" key="13">
    <source>
        <dbReference type="EMBL" id="MBV2359279.1"/>
    </source>
</evidence>
<evidence type="ECO:0000256" key="3">
    <source>
        <dbReference type="ARBA" id="ARBA00007971"/>
    </source>
</evidence>
<comment type="subcellular location">
    <subcellularLocation>
        <location evidence="1 8">Bacterial flagellum basal body</location>
    </subcellularLocation>
    <subcellularLocation>
        <location evidence="2">Cell membrane</location>
        <topology evidence="2">Multi-pass membrane protein</topology>
    </subcellularLocation>
</comment>
<evidence type="ECO:0000256" key="1">
    <source>
        <dbReference type="ARBA" id="ARBA00004117"/>
    </source>
</evidence>
<keyword evidence="5 10" id="KW-0812">Transmembrane</keyword>
<evidence type="ECO:0000259" key="11">
    <source>
        <dbReference type="Pfam" id="PF01514"/>
    </source>
</evidence>
<dbReference type="NCBIfam" id="TIGR00206">
    <property type="entry name" value="fliF"/>
    <property type="match status" value="1"/>
</dbReference>
<evidence type="ECO:0000256" key="9">
    <source>
        <dbReference type="SAM" id="MobiDB-lite"/>
    </source>
</evidence>
<keyword evidence="13" id="KW-0282">Flagellum</keyword>
<feature type="transmembrane region" description="Helical" evidence="10">
    <location>
        <begin position="17"/>
        <end position="38"/>
    </location>
</feature>
<dbReference type="Proteomes" id="UP001166293">
    <property type="component" value="Unassembled WGS sequence"/>
</dbReference>